<feature type="compositionally biased region" description="Low complexity" evidence="1">
    <location>
        <begin position="429"/>
        <end position="441"/>
    </location>
</feature>
<dbReference type="Gene3D" id="3.40.50.300">
    <property type="entry name" value="P-loop containing nucleotide triphosphate hydrolases"/>
    <property type="match status" value="1"/>
</dbReference>
<feature type="domain" description="Helicase C-terminal" evidence="2">
    <location>
        <begin position="237"/>
        <end position="398"/>
    </location>
</feature>
<proteinExistence type="predicted"/>
<dbReference type="EMBL" id="JARIHO010000004">
    <property type="protein sequence ID" value="KAJ7362735.1"/>
    <property type="molecule type" value="Genomic_DNA"/>
</dbReference>
<dbReference type="PROSITE" id="PS51194">
    <property type="entry name" value="HELICASE_CTER"/>
    <property type="match status" value="1"/>
</dbReference>
<dbReference type="InterPro" id="IPR027417">
    <property type="entry name" value="P-loop_NTPase"/>
</dbReference>
<comment type="caution">
    <text evidence="3">The sequence shown here is derived from an EMBL/GenBank/DDBJ whole genome shotgun (WGS) entry which is preliminary data.</text>
</comment>
<sequence length="781" mass="86294">MEEMFNEEALQLVDTLLSGDLLDNTILMDVRAHGWFDDYRFGIWPEVTASRVLKDSTNHADSERGEPAGNDTYLPELQCGSGQEAVYTRDSAQIVVPSWTPPGARTLAADLDGCLHEVSEVFIRSQNVPASEEVLIKPVRGQKHKKVGHEESGPQIGLPGAVFRRVCTYWIGDENTPNAHILESGTTLQDQVNMLAAPPTTRTICAPFVQRNLHIHRVTLHPNDDRATFLELLLPHLAQQYMGDQGQGIVFLNAKQDVDDIHAHCIPRGIDAVRSYANYGPWESDEELWMAGGARWIIATGTLIHGIDNANCVVVIVVDWDPGLIRLAQWWGRAGRKGQPGYAFLRVTPDADPDVQCFRQSRLVFTNQTECRRLVFGETFNNARHTCGELQASACDLCDPNSELAKQIRDWLPAHSSSPAPNPTRRLFSATSGPGPSRPASAPLPPRIPATAAAASTSHGQSTNSTMRSSTFAPRPSHNAVATSAQVPPQPSGNAIAGPSRPSGRAPTNVPPHRPAPRRADTGVLIMRQGRHAPSVPSMNSHMDAAHAQMGVDAMTRSHEAICLMADALRGKCSGCWATTGLLYKTHEGSAIRFYVQPHDGSFDEMKAFKDEINFDTGMHHASLRLFWLEVEYGNQDPRTMEKGHGALCAILGLDASQSEEKYRITELQDFGRSWEILGEVGRFREKLGDFGKSWEIPGKVGRFREKLGEVGRWVPNVLVLADTIDSEALDPSLKGEIWRWMSSIVPLKKKTPHLKNRYRKNAVTESPIKENPRQKPFPQK</sequence>
<dbReference type="Proteomes" id="UP001218218">
    <property type="component" value="Unassembled WGS sequence"/>
</dbReference>
<feature type="compositionally biased region" description="Polar residues" evidence="1">
    <location>
        <begin position="454"/>
        <end position="472"/>
    </location>
</feature>
<dbReference type="AlphaFoldDB" id="A0AAD7AMA7"/>
<evidence type="ECO:0000259" key="2">
    <source>
        <dbReference type="PROSITE" id="PS51194"/>
    </source>
</evidence>
<dbReference type="InterPro" id="IPR001650">
    <property type="entry name" value="Helicase_C-like"/>
</dbReference>
<keyword evidence="4" id="KW-1185">Reference proteome</keyword>
<accession>A0AAD7AMA7</accession>
<organism evidence="3 4">
    <name type="scientific">Mycena albidolilacea</name>
    <dbReference type="NCBI Taxonomy" id="1033008"/>
    <lineage>
        <taxon>Eukaryota</taxon>
        <taxon>Fungi</taxon>
        <taxon>Dikarya</taxon>
        <taxon>Basidiomycota</taxon>
        <taxon>Agaricomycotina</taxon>
        <taxon>Agaricomycetes</taxon>
        <taxon>Agaricomycetidae</taxon>
        <taxon>Agaricales</taxon>
        <taxon>Marasmiineae</taxon>
        <taxon>Mycenaceae</taxon>
        <taxon>Mycena</taxon>
    </lineage>
</organism>
<name>A0AAD7AMA7_9AGAR</name>
<gene>
    <name evidence="3" type="ORF">DFH08DRAFT_799754</name>
</gene>
<feature type="region of interest" description="Disordered" evidence="1">
    <location>
        <begin position="412"/>
        <end position="520"/>
    </location>
</feature>
<evidence type="ECO:0000313" key="4">
    <source>
        <dbReference type="Proteomes" id="UP001218218"/>
    </source>
</evidence>
<feature type="region of interest" description="Disordered" evidence="1">
    <location>
        <begin position="757"/>
        <end position="781"/>
    </location>
</feature>
<evidence type="ECO:0000256" key="1">
    <source>
        <dbReference type="SAM" id="MobiDB-lite"/>
    </source>
</evidence>
<protein>
    <recommendedName>
        <fullName evidence="2">Helicase C-terminal domain-containing protein</fullName>
    </recommendedName>
</protein>
<dbReference type="SUPFAM" id="SSF52540">
    <property type="entry name" value="P-loop containing nucleoside triphosphate hydrolases"/>
    <property type="match status" value="1"/>
</dbReference>
<evidence type="ECO:0000313" key="3">
    <source>
        <dbReference type="EMBL" id="KAJ7362735.1"/>
    </source>
</evidence>
<reference evidence="3" key="1">
    <citation type="submission" date="2023-03" db="EMBL/GenBank/DDBJ databases">
        <title>Massive genome expansion in bonnet fungi (Mycena s.s.) driven by repeated elements and novel gene families across ecological guilds.</title>
        <authorList>
            <consortium name="Lawrence Berkeley National Laboratory"/>
            <person name="Harder C.B."/>
            <person name="Miyauchi S."/>
            <person name="Viragh M."/>
            <person name="Kuo A."/>
            <person name="Thoen E."/>
            <person name="Andreopoulos B."/>
            <person name="Lu D."/>
            <person name="Skrede I."/>
            <person name="Drula E."/>
            <person name="Henrissat B."/>
            <person name="Morin E."/>
            <person name="Kohler A."/>
            <person name="Barry K."/>
            <person name="LaButti K."/>
            <person name="Morin E."/>
            <person name="Salamov A."/>
            <person name="Lipzen A."/>
            <person name="Mereny Z."/>
            <person name="Hegedus B."/>
            <person name="Baldrian P."/>
            <person name="Stursova M."/>
            <person name="Weitz H."/>
            <person name="Taylor A."/>
            <person name="Grigoriev I.V."/>
            <person name="Nagy L.G."/>
            <person name="Martin F."/>
            <person name="Kauserud H."/>
        </authorList>
    </citation>
    <scope>NUCLEOTIDE SEQUENCE</scope>
    <source>
        <strain evidence="3">CBHHK002</strain>
    </source>
</reference>